<feature type="domain" description="Rhodopsin" evidence="7">
    <location>
        <begin position="4"/>
        <end position="161"/>
    </location>
</feature>
<evidence type="ECO:0000259" key="7">
    <source>
        <dbReference type="Pfam" id="PF20684"/>
    </source>
</evidence>
<comment type="similarity">
    <text evidence="5">Belongs to the SAT4 family.</text>
</comment>
<evidence type="ECO:0000256" key="4">
    <source>
        <dbReference type="ARBA" id="ARBA00023136"/>
    </source>
</evidence>
<feature type="transmembrane region" description="Helical" evidence="6">
    <location>
        <begin position="16"/>
        <end position="39"/>
    </location>
</feature>
<gene>
    <name evidence="8" type="ORF">BDV96DRAFT_595344</name>
</gene>
<comment type="subcellular location">
    <subcellularLocation>
        <location evidence="1">Membrane</location>
        <topology evidence="1">Multi-pass membrane protein</topology>
    </subcellularLocation>
</comment>
<evidence type="ECO:0000256" key="1">
    <source>
        <dbReference type="ARBA" id="ARBA00004141"/>
    </source>
</evidence>
<evidence type="ECO:0000313" key="9">
    <source>
        <dbReference type="Proteomes" id="UP000799770"/>
    </source>
</evidence>
<evidence type="ECO:0000256" key="2">
    <source>
        <dbReference type="ARBA" id="ARBA00022692"/>
    </source>
</evidence>
<keyword evidence="2 6" id="KW-0812">Transmembrane</keyword>
<evidence type="ECO:0000256" key="5">
    <source>
        <dbReference type="ARBA" id="ARBA00038359"/>
    </source>
</evidence>
<proteinExistence type="inferred from homology"/>
<dbReference type="Proteomes" id="UP000799770">
    <property type="component" value="Unassembled WGS sequence"/>
</dbReference>
<protein>
    <recommendedName>
        <fullName evidence="7">Rhodopsin domain-containing protein</fullName>
    </recommendedName>
</protein>
<organism evidence="8 9">
    <name type="scientific">Lophiotrema nucula</name>
    <dbReference type="NCBI Taxonomy" id="690887"/>
    <lineage>
        <taxon>Eukaryota</taxon>
        <taxon>Fungi</taxon>
        <taxon>Dikarya</taxon>
        <taxon>Ascomycota</taxon>
        <taxon>Pezizomycotina</taxon>
        <taxon>Dothideomycetes</taxon>
        <taxon>Pleosporomycetidae</taxon>
        <taxon>Pleosporales</taxon>
        <taxon>Lophiotremataceae</taxon>
        <taxon>Lophiotrema</taxon>
    </lineage>
</organism>
<feature type="transmembrane region" description="Helical" evidence="6">
    <location>
        <begin position="65"/>
        <end position="87"/>
    </location>
</feature>
<dbReference type="PANTHER" id="PTHR33048">
    <property type="entry name" value="PTH11-LIKE INTEGRAL MEMBRANE PROTEIN (AFU_ORTHOLOGUE AFUA_5G11245)"/>
    <property type="match status" value="1"/>
</dbReference>
<evidence type="ECO:0000313" key="8">
    <source>
        <dbReference type="EMBL" id="KAF2120952.1"/>
    </source>
</evidence>
<dbReference type="PANTHER" id="PTHR33048:SF47">
    <property type="entry name" value="INTEGRAL MEMBRANE PROTEIN-RELATED"/>
    <property type="match status" value="1"/>
</dbReference>
<keyword evidence="9" id="KW-1185">Reference proteome</keyword>
<name>A0A6A5ZMV9_9PLEO</name>
<sequence>MRDYMKLFSTVRTVKIASIVGMVMAFMAYFPASLVLSYYDAPHVGQSWDELVTNGMTQKGVPGGITIGVASVIVDIYIFVLPLPTLARLNMPLAKRIQVMTLFATAFLGVAASVACIAYRIKLIWPTDATWQAGVVAIPIIIENNVAIIVGSLPSFASFMRNPDSKDNSQQQKDNRATLESYITVPSETHIVADTSYQGIVRTVGFTHQENNTGSLDSLV</sequence>
<feature type="transmembrane region" description="Helical" evidence="6">
    <location>
        <begin position="133"/>
        <end position="156"/>
    </location>
</feature>
<feature type="transmembrane region" description="Helical" evidence="6">
    <location>
        <begin position="99"/>
        <end position="121"/>
    </location>
</feature>
<dbReference type="InterPro" id="IPR052337">
    <property type="entry name" value="SAT4-like"/>
</dbReference>
<dbReference type="EMBL" id="ML977313">
    <property type="protein sequence ID" value="KAF2120952.1"/>
    <property type="molecule type" value="Genomic_DNA"/>
</dbReference>
<evidence type="ECO:0000256" key="6">
    <source>
        <dbReference type="SAM" id="Phobius"/>
    </source>
</evidence>
<keyword evidence="3 6" id="KW-1133">Transmembrane helix</keyword>
<evidence type="ECO:0000256" key="3">
    <source>
        <dbReference type="ARBA" id="ARBA00022989"/>
    </source>
</evidence>
<dbReference type="GO" id="GO:0016020">
    <property type="term" value="C:membrane"/>
    <property type="evidence" value="ECO:0007669"/>
    <property type="project" value="UniProtKB-SubCell"/>
</dbReference>
<keyword evidence="4 6" id="KW-0472">Membrane</keyword>
<dbReference type="OrthoDB" id="444631at2759"/>
<dbReference type="InterPro" id="IPR049326">
    <property type="entry name" value="Rhodopsin_dom_fungi"/>
</dbReference>
<dbReference type="Pfam" id="PF20684">
    <property type="entry name" value="Fung_rhodopsin"/>
    <property type="match status" value="1"/>
</dbReference>
<dbReference type="AlphaFoldDB" id="A0A6A5ZMV9"/>
<reference evidence="8" key="1">
    <citation type="journal article" date="2020" name="Stud. Mycol.">
        <title>101 Dothideomycetes genomes: a test case for predicting lifestyles and emergence of pathogens.</title>
        <authorList>
            <person name="Haridas S."/>
            <person name="Albert R."/>
            <person name="Binder M."/>
            <person name="Bloem J."/>
            <person name="Labutti K."/>
            <person name="Salamov A."/>
            <person name="Andreopoulos B."/>
            <person name="Baker S."/>
            <person name="Barry K."/>
            <person name="Bills G."/>
            <person name="Bluhm B."/>
            <person name="Cannon C."/>
            <person name="Castanera R."/>
            <person name="Culley D."/>
            <person name="Daum C."/>
            <person name="Ezra D."/>
            <person name="Gonzalez J."/>
            <person name="Henrissat B."/>
            <person name="Kuo A."/>
            <person name="Liang C."/>
            <person name="Lipzen A."/>
            <person name="Lutzoni F."/>
            <person name="Magnuson J."/>
            <person name="Mondo S."/>
            <person name="Nolan M."/>
            <person name="Ohm R."/>
            <person name="Pangilinan J."/>
            <person name="Park H.-J."/>
            <person name="Ramirez L."/>
            <person name="Alfaro M."/>
            <person name="Sun H."/>
            <person name="Tritt A."/>
            <person name="Yoshinaga Y."/>
            <person name="Zwiers L.-H."/>
            <person name="Turgeon B."/>
            <person name="Goodwin S."/>
            <person name="Spatafora J."/>
            <person name="Crous P."/>
            <person name="Grigoriev I."/>
        </authorList>
    </citation>
    <scope>NUCLEOTIDE SEQUENCE</scope>
    <source>
        <strain evidence="8">CBS 627.86</strain>
    </source>
</reference>
<accession>A0A6A5ZMV9</accession>